<gene>
    <name evidence="9" type="ORF">DLAC_05917</name>
</gene>
<keyword evidence="10" id="KW-1185">Reference proteome</keyword>
<evidence type="ECO:0000256" key="2">
    <source>
        <dbReference type="ARBA" id="ARBA00022771"/>
    </source>
</evidence>
<dbReference type="Gene3D" id="3.30.40.10">
    <property type="entry name" value="Zinc/RING finger domain, C3HC4 (zinc finger)"/>
    <property type="match status" value="1"/>
</dbReference>
<evidence type="ECO:0000259" key="6">
    <source>
        <dbReference type="PROSITE" id="PS50089"/>
    </source>
</evidence>
<evidence type="ECO:0000256" key="4">
    <source>
        <dbReference type="PROSITE-ProRule" id="PRU00601"/>
    </source>
</evidence>
<dbReference type="GO" id="GO:0061630">
    <property type="term" value="F:ubiquitin protein ligase activity"/>
    <property type="evidence" value="ECO:0007669"/>
    <property type="project" value="TreeGrafter"/>
</dbReference>
<dbReference type="FunCoup" id="A0A151ZH07">
    <property type="interactions" value="452"/>
</dbReference>
<dbReference type="GO" id="GO:0016567">
    <property type="term" value="P:protein ubiquitination"/>
    <property type="evidence" value="ECO:0007669"/>
    <property type="project" value="TreeGrafter"/>
</dbReference>
<feature type="region of interest" description="Disordered" evidence="5">
    <location>
        <begin position="265"/>
        <end position="328"/>
    </location>
</feature>
<keyword evidence="3" id="KW-0862">Zinc</keyword>
<dbReference type="InterPro" id="IPR039512">
    <property type="entry name" value="RCHY1_zinc-ribbon"/>
</dbReference>
<sequence length="328" mass="38420">MSETNNNNTASYHKEGILGCKHYPRNCKLKAACCGKLFVCRLCHDDEIKQHNIDRFKTQEVQCMKCFMIQPVSNKCFKCQCEFARYHCPVCKFYDDTPDKAIYHCDKCGICRVGNVDKFQHCDRCRMCIDKKTFEKHVCTQDKYSDNCPICLEDLFSSRDPVTTMQCGHPIHVECQKQYIKQQHYNCPICKKSIVAIDWKATERQIKNFIMPPRYSQSTCSILCNDCQFQTEDIPFHFMGHKCSKCGSFNTYVTKKNLIIDENASDEPIINNPPQQQQQEGDENDEEEEDDEDDEYFSDMDEEDDDNDEDEQVNQPQPQQENNPEQRE</sequence>
<dbReference type="PROSITE" id="PS51266">
    <property type="entry name" value="ZF_CHY"/>
    <property type="match status" value="1"/>
</dbReference>
<evidence type="ECO:0000313" key="10">
    <source>
        <dbReference type="Proteomes" id="UP000076078"/>
    </source>
</evidence>
<dbReference type="PANTHER" id="PTHR21319">
    <property type="entry name" value="RING FINGER AND CHY ZINC FINGER DOMAIN-CONTAINING PROTEIN 1"/>
    <property type="match status" value="1"/>
</dbReference>
<dbReference type="InterPro" id="IPR037275">
    <property type="entry name" value="Znf_CTCHY_sf"/>
</dbReference>
<dbReference type="InParanoid" id="A0A151ZH07"/>
<evidence type="ECO:0000256" key="3">
    <source>
        <dbReference type="ARBA" id="ARBA00022833"/>
    </source>
</evidence>
<reference evidence="9 10" key="1">
    <citation type="submission" date="2015-12" db="EMBL/GenBank/DDBJ databases">
        <title>Dictyostelia acquired genes for synthesis and detection of signals that induce cell-type specialization by lateral gene transfer from prokaryotes.</title>
        <authorList>
            <person name="Gloeckner G."/>
            <person name="Schaap P."/>
        </authorList>
    </citation>
    <scope>NUCLEOTIDE SEQUENCE [LARGE SCALE GENOMIC DNA]</scope>
    <source>
        <strain evidence="9 10">TK</strain>
    </source>
</reference>
<protein>
    <submittedName>
        <fullName evidence="9">Uncharacterized protein</fullName>
    </submittedName>
</protein>
<evidence type="ECO:0000259" key="8">
    <source>
        <dbReference type="PROSITE" id="PS51270"/>
    </source>
</evidence>
<dbReference type="SMART" id="SM00184">
    <property type="entry name" value="RING"/>
    <property type="match status" value="1"/>
</dbReference>
<feature type="compositionally biased region" description="Acidic residues" evidence="5">
    <location>
        <begin position="280"/>
        <end position="312"/>
    </location>
</feature>
<accession>A0A151ZH07</accession>
<evidence type="ECO:0000313" key="9">
    <source>
        <dbReference type="EMBL" id="KYQ93261.1"/>
    </source>
</evidence>
<dbReference type="InterPro" id="IPR008913">
    <property type="entry name" value="Znf_CHY"/>
</dbReference>
<keyword evidence="1" id="KW-0479">Metal-binding</keyword>
<dbReference type="GO" id="GO:0006511">
    <property type="term" value="P:ubiquitin-dependent protein catabolic process"/>
    <property type="evidence" value="ECO:0007669"/>
    <property type="project" value="TreeGrafter"/>
</dbReference>
<dbReference type="InterPro" id="IPR013083">
    <property type="entry name" value="Znf_RING/FYVE/PHD"/>
</dbReference>
<dbReference type="GO" id="GO:0008270">
    <property type="term" value="F:zinc ion binding"/>
    <property type="evidence" value="ECO:0007669"/>
    <property type="project" value="UniProtKB-KW"/>
</dbReference>
<dbReference type="SUPFAM" id="SSF161219">
    <property type="entry name" value="CHY zinc finger-like"/>
    <property type="match status" value="1"/>
</dbReference>
<feature type="domain" description="CTCHY-type" evidence="8">
    <location>
        <begin position="83"/>
        <end position="147"/>
    </location>
</feature>
<dbReference type="Pfam" id="PF05495">
    <property type="entry name" value="zf-CHY"/>
    <property type="match status" value="1"/>
</dbReference>
<dbReference type="EMBL" id="LODT01000028">
    <property type="protein sequence ID" value="KYQ93261.1"/>
    <property type="molecule type" value="Genomic_DNA"/>
</dbReference>
<dbReference type="Pfam" id="PF14599">
    <property type="entry name" value="zinc_ribbon_6"/>
    <property type="match status" value="1"/>
</dbReference>
<comment type="caution">
    <text evidence="9">The sequence shown here is derived from an EMBL/GenBank/DDBJ whole genome shotgun (WGS) entry which is preliminary data.</text>
</comment>
<feature type="domain" description="CHY-type" evidence="7">
    <location>
        <begin position="13"/>
        <end position="81"/>
    </location>
</feature>
<dbReference type="SUPFAM" id="SSF57850">
    <property type="entry name" value="RING/U-box"/>
    <property type="match status" value="1"/>
</dbReference>
<evidence type="ECO:0000256" key="1">
    <source>
        <dbReference type="ARBA" id="ARBA00022723"/>
    </source>
</evidence>
<dbReference type="OMA" id="KLYPCRL"/>
<dbReference type="InterPro" id="IPR017921">
    <property type="entry name" value="Znf_CTCHY"/>
</dbReference>
<dbReference type="GO" id="GO:0005634">
    <property type="term" value="C:nucleus"/>
    <property type="evidence" value="ECO:0007669"/>
    <property type="project" value="TreeGrafter"/>
</dbReference>
<name>A0A151ZH07_TIELA</name>
<dbReference type="Gene3D" id="2.20.28.10">
    <property type="match status" value="1"/>
</dbReference>
<evidence type="ECO:0000259" key="7">
    <source>
        <dbReference type="PROSITE" id="PS51266"/>
    </source>
</evidence>
<dbReference type="InterPro" id="IPR001841">
    <property type="entry name" value="Znf_RING"/>
</dbReference>
<dbReference type="OrthoDB" id="411372at2759"/>
<dbReference type="PROSITE" id="PS51270">
    <property type="entry name" value="ZF_CTCHY"/>
    <property type="match status" value="1"/>
</dbReference>
<dbReference type="Proteomes" id="UP000076078">
    <property type="component" value="Unassembled WGS sequence"/>
</dbReference>
<dbReference type="SUPFAM" id="SSF161245">
    <property type="entry name" value="Zinc hairpin stack"/>
    <property type="match status" value="1"/>
</dbReference>
<feature type="compositionally biased region" description="Low complexity" evidence="5">
    <location>
        <begin position="313"/>
        <end position="328"/>
    </location>
</feature>
<dbReference type="InterPro" id="IPR037274">
    <property type="entry name" value="Znf_CHY_sf"/>
</dbReference>
<proteinExistence type="predicted"/>
<dbReference type="PANTHER" id="PTHR21319:SF0">
    <property type="entry name" value="AND RING FINGER DOMAIN PROTEIN, PUTATIVE (AFU_ORTHOLOGUE AFUA_1G08900)-RELATED"/>
    <property type="match status" value="1"/>
</dbReference>
<feature type="domain" description="RING-type" evidence="6">
    <location>
        <begin position="148"/>
        <end position="191"/>
    </location>
</feature>
<feature type="compositionally biased region" description="Low complexity" evidence="5">
    <location>
        <begin position="266"/>
        <end position="279"/>
    </location>
</feature>
<evidence type="ECO:0000256" key="5">
    <source>
        <dbReference type="SAM" id="MobiDB-lite"/>
    </source>
</evidence>
<keyword evidence="2 4" id="KW-0863">Zinc-finger</keyword>
<dbReference type="CDD" id="cd16464">
    <property type="entry name" value="RING-H2_Pirh2-like"/>
    <property type="match status" value="1"/>
</dbReference>
<organism evidence="9 10">
    <name type="scientific">Tieghemostelium lacteum</name>
    <name type="common">Slime mold</name>
    <name type="synonym">Dictyostelium lacteum</name>
    <dbReference type="NCBI Taxonomy" id="361077"/>
    <lineage>
        <taxon>Eukaryota</taxon>
        <taxon>Amoebozoa</taxon>
        <taxon>Evosea</taxon>
        <taxon>Eumycetozoa</taxon>
        <taxon>Dictyostelia</taxon>
        <taxon>Dictyosteliales</taxon>
        <taxon>Raperosteliaceae</taxon>
        <taxon>Tieghemostelium</taxon>
    </lineage>
</organism>
<dbReference type="STRING" id="361077.A0A151ZH07"/>
<dbReference type="Pfam" id="PF13639">
    <property type="entry name" value="zf-RING_2"/>
    <property type="match status" value="1"/>
</dbReference>
<dbReference type="PROSITE" id="PS50089">
    <property type="entry name" value="ZF_RING_2"/>
    <property type="match status" value="1"/>
</dbReference>
<dbReference type="AlphaFoldDB" id="A0A151ZH07"/>